<keyword evidence="3" id="KW-0732">Signal</keyword>
<dbReference type="NCBIfam" id="TIGR03547">
    <property type="entry name" value="muta_rot_YjhT"/>
    <property type="match status" value="1"/>
</dbReference>
<dbReference type="Proteomes" id="UP000254762">
    <property type="component" value="Unassembled WGS sequence"/>
</dbReference>
<dbReference type="InterPro" id="IPR056734">
    <property type="entry name" value="NANM"/>
</dbReference>
<keyword evidence="3" id="KW-0119">Carbohydrate metabolism</keyword>
<sequence length="397" mass="43487" precursor="true">MMSFTPIVFLRMGMQMKNSKKMMTLMALCLSVAITTSGYATTLPDIPEPLKNGTGAIDNNGVIYVGLGSAGTSWYKIDLKKQHKNWERIKSFPGGAREQSVSVFLNGELYVFGGVGKESNEAPLQVYSDVYKYTPAKNTWQKVNTISPVGLTGHTGVKLNETMALITGGVNEHIFDKYFIDIAAAAGDDSEKNRVIYNYFNKPSKDYFFNKIVFIYNAKENTWENAGELPGAGTAGSSSAMENNSLTLINGELKPGLRTDVIYRAIWDNDKLTWLKNSQLPPSPGEQHQEGLAGAFSGYSQGVLLVGGGANFPGAKQNYTDGKFYAHEGINKKWRDEVYGLINGHWQYVGKMKQPLGYGVSVSYGDEIFLIGGENAKGKPVSSVISFAMHDGKLLIE</sequence>
<dbReference type="HAMAP" id="MF_01195">
    <property type="entry name" value="NanM"/>
    <property type="match status" value="1"/>
</dbReference>
<dbReference type="Pfam" id="PF24996">
    <property type="entry name" value="NANM"/>
    <property type="match status" value="1"/>
</dbReference>
<dbReference type="InterPro" id="IPR019936">
    <property type="entry name" value="NanM_proteobact"/>
</dbReference>
<evidence type="ECO:0000256" key="3">
    <source>
        <dbReference type="HAMAP-Rule" id="MF_01195"/>
    </source>
</evidence>
<accession>A0A379SWI3</accession>
<feature type="repeat" description="Kelch 1" evidence="3">
    <location>
        <begin position="62"/>
        <end position="106"/>
    </location>
</feature>
<dbReference type="GO" id="GO:0016857">
    <property type="term" value="F:racemase and epimerase activity, acting on carbohydrates and derivatives"/>
    <property type="evidence" value="ECO:0007669"/>
    <property type="project" value="UniProtKB-UniRule"/>
</dbReference>
<feature type="repeat" description="Kelch 4" evidence="3">
    <location>
        <begin position="198"/>
        <end position="243"/>
    </location>
</feature>
<dbReference type="InterPro" id="IPR015915">
    <property type="entry name" value="Kelch-typ_b-propeller"/>
</dbReference>
<dbReference type="GO" id="GO:0042597">
    <property type="term" value="C:periplasmic space"/>
    <property type="evidence" value="ECO:0007669"/>
    <property type="project" value="UniProtKB-SubCell"/>
</dbReference>
<evidence type="ECO:0000313" key="5">
    <source>
        <dbReference type="Proteomes" id="UP000254762"/>
    </source>
</evidence>
<comment type="subunit">
    <text evidence="3">Homodimer.</text>
</comment>
<organism evidence="4 5">
    <name type="scientific">Salmonella enterica subsp. arizonae</name>
    <dbReference type="NCBI Taxonomy" id="59203"/>
    <lineage>
        <taxon>Bacteria</taxon>
        <taxon>Pseudomonadati</taxon>
        <taxon>Pseudomonadota</taxon>
        <taxon>Gammaproteobacteria</taxon>
        <taxon>Enterobacterales</taxon>
        <taxon>Enterobacteriaceae</taxon>
        <taxon>Salmonella</taxon>
    </lineage>
</organism>
<dbReference type="EMBL" id="UGXD01000002">
    <property type="protein sequence ID" value="SUG33823.1"/>
    <property type="molecule type" value="Genomic_DNA"/>
</dbReference>
<name>A0A379SWI3_SALER</name>
<keyword evidence="3 4" id="KW-0413">Isomerase</keyword>
<evidence type="ECO:0000313" key="4">
    <source>
        <dbReference type="EMBL" id="SUG33823.1"/>
    </source>
</evidence>
<reference evidence="4 5" key="1">
    <citation type="submission" date="2018-06" db="EMBL/GenBank/DDBJ databases">
        <authorList>
            <consortium name="Pathogen Informatics"/>
            <person name="Doyle S."/>
        </authorList>
    </citation>
    <scope>NUCLEOTIDE SEQUENCE [LARGE SCALE GENOMIC DNA]</scope>
    <source>
        <strain evidence="4 5">NCTC7304</strain>
    </source>
</reference>
<dbReference type="Gene3D" id="2.120.10.80">
    <property type="entry name" value="Kelch-type beta propeller"/>
    <property type="match status" value="2"/>
</dbReference>
<gene>
    <name evidence="3 4" type="primary">nanM</name>
    <name evidence="4" type="ORF">NCTC7304_03318</name>
</gene>
<keyword evidence="1 3" id="KW-0880">Kelch repeat</keyword>
<dbReference type="PANTHER" id="PTHR46260">
    <property type="entry name" value="RING-TYPE DOMAIN-CONTAINING PROTEIN"/>
    <property type="match status" value="1"/>
</dbReference>
<dbReference type="NCBIfam" id="NF010730">
    <property type="entry name" value="PRK14131.1"/>
    <property type="match status" value="1"/>
</dbReference>
<keyword evidence="2 3" id="KW-0677">Repeat</keyword>
<feature type="signal peptide" evidence="3">
    <location>
        <begin position="1"/>
        <end position="40"/>
    </location>
</feature>
<comment type="caution">
    <text evidence="3">Lacks conserved residue(s) required for the propagation of feature annotation.</text>
</comment>
<comment type="subcellular location">
    <subcellularLocation>
        <location evidence="3">Periplasm</location>
    </subcellularLocation>
</comment>
<comment type="catalytic activity">
    <reaction evidence="3">
        <text>N-acetyl-alpha-neuraminate = N-acetyl-beta-neuraminate</text>
        <dbReference type="Rhea" id="RHEA:25233"/>
        <dbReference type="ChEBI" id="CHEBI:58705"/>
        <dbReference type="ChEBI" id="CHEBI:58770"/>
        <dbReference type="EC" id="5.1.3.24"/>
    </reaction>
</comment>
<comment type="similarity">
    <text evidence="3">Belongs to the NanM family.</text>
</comment>
<dbReference type="AlphaFoldDB" id="A0A379SWI3"/>
<feature type="active site" description="Proton acceptor" evidence="3">
    <location>
        <position position="252"/>
    </location>
</feature>
<dbReference type="SUPFAM" id="SSF117281">
    <property type="entry name" value="Kelch motif"/>
    <property type="match status" value="1"/>
</dbReference>
<keyword evidence="3" id="KW-0574">Periplasm</keyword>
<feature type="repeat" description="Kelch 7" evidence="3">
    <location>
        <begin position="368"/>
        <end position="397"/>
    </location>
</feature>
<evidence type="ECO:0000256" key="1">
    <source>
        <dbReference type="ARBA" id="ARBA00022441"/>
    </source>
</evidence>
<dbReference type="PANTHER" id="PTHR46260:SF3">
    <property type="entry name" value="RING-TYPE DOMAIN-CONTAINING PROTEIN"/>
    <property type="match status" value="1"/>
</dbReference>
<feature type="repeat" description="Kelch 6" evidence="3">
    <location>
        <begin position="317"/>
        <end position="366"/>
    </location>
</feature>
<dbReference type="EC" id="5.1.3.24" evidence="3"/>
<proteinExistence type="inferred from homology"/>
<evidence type="ECO:0000256" key="2">
    <source>
        <dbReference type="ARBA" id="ARBA00022737"/>
    </source>
</evidence>
<dbReference type="InterPro" id="IPR051746">
    <property type="entry name" value="Kelch_domain_containing_8"/>
</dbReference>
<feature type="chain" id="PRO_5017090633" description="N-acetylneuraminate epimerase" evidence="3">
    <location>
        <begin position="41"/>
        <end position="397"/>
    </location>
</feature>
<protein>
    <recommendedName>
        <fullName evidence="3">N-acetylneuraminate epimerase</fullName>
        <ecNumber evidence="3">5.1.3.24</ecNumber>
    </recommendedName>
    <alternativeName>
        <fullName evidence="3">N-acetylneuraminate mutarotase</fullName>
        <shortName evidence="3">Neu5Ac mutarotase</shortName>
    </alternativeName>
    <alternativeName>
        <fullName evidence="3">Sialic acid epimerase</fullName>
    </alternativeName>
</protein>
<comment type="function">
    <text evidence="3">Converts alpha-N-acetylneuranimic acid (Neu5Ac) to the beta-anomer, accelerating the equilibrium between the alpha- and beta-anomers. Probably facilitates sialidase-negative bacteria to compete sucessfully for limited amounts of extracellular Neu5Ac, which is likely taken up in the beta-anomer. In addition, the rapid removal of sialic acid from solution might be advantageous to the bacterium to damp down host responses.</text>
</comment>